<keyword evidence="4" id="KW-1185">Reference proteome</keyword>
<proteinExistence type="predicted"/>
<evidence type="ECO:0000256" key="1">
    <source>
        <dbReference type="ARBA" id="ARBA00004328"/>
    </source>
</evidence>
<dbReference type="SUPFAM" id="SSF56563">
    <property type="entry name" value="Major capsid protein gp5"/>
    <property type="match status" value="1"/>
</dbReference>
<accession>A0A2N3WPW9</accession>
<evidence type="ECO:0000259" key="2">
    <source>
        <dbReference type="Pfam" id="PF05065"/>
    </source>
</evidence>
<evidence type="ECO:0000313" key="4">
    <source>
        <dbReference type="Proteomes" id="UP000233750"/>
    </source>
</evidence>
<dbReference type="RefSeq" id="WP_101438849.1">
    <property type="nucleotide sequence ID" value="NZ_PJMY01000003.1"/>
</dbReference>
<dbReference type="OrthoDB" id="3687307at2"/>
<reference evidence="3 4" key="1">
    <citation type="submission" date="2017-12" db="EMBL/GenBank/DDBJ databases">
        <title>Sequencing the genomes of 1000 Actinobacteria strains.</title>
        <authorList>
            <person name="Klenk H.-P."/>
        </authorList>
    </citation>
    <scope>NUCLEOTIDE SEQUENCE [LARGE SCALE GENOMIC DNA]</scope>
    <source>
        <strain evidence="3 4">DSM 45165</strain>
    </source>
</reference>
<dbReference type="InterPro" id="IPR054612">
    <property type="entry name" value="Phage_capsid-like_C"/>
</dbReference>
<protein>
    <submittedName>
        <fullName evidence="3">HK97 family phage major capsid protein</fullName>
    </submittedName>
</protein>
<organism evidence="3 4">
    <name type="scientific">Amycolatopsis echigonensis</name>
    <dbReference type="NCBI Taxonomy" id="2576905"/>
    <lineage>
        <taxon>Bacteria</taxon>
        <taxon>Bacillati</taxon>
        <taxon>Actinomycetota</taxon>
        <taxon>Actinomycetes</taxon>
        <taxon>Pseudonocardiales</taxon>
        <taxon>Pseudonocardiaceae</taxon>
        <taxon>Amycolatopsis</taxon>
    </lineage>
</organism>
<dbReference type="EMBL" id="PJMY01000003">
    <property type="protein sequence ID" value="PKV95918.1"/>
    <property type="molecule type" value="Genomic_DNA"/>
</dbReference>
<feature type="domain" description="Phage capsid-like C-terminal" evidence="2">
    <location>
        <begin position="10"/>
        <end position="311"/>
    </location>
</feature>
<dbReference type="InterPro" id="IPR024455">
    <property type="entry name" value="Phage_capsid"/>
</dbReference>
<dbReference type="AlphaFoldDB" id="A0A2N3WPW9"/>
<evidence type="ECO:0000313" key="3">
    <source>
        <dbReference type="EMBL" id="PKV95918.1"/>
    </source>
</evidence>
<dbReference type="Pfam" id="PF05065">
    <property type="entry name" value="Phage_capsid"/>
    <property type="match status" value="1"/>
</dbReference>
<dbReference type="NCBIfam" id="TIGR01554">
    <property type="entry name" value="major_cap_HK97"/>
    <property type="match status" value="1"/>
</dbReference>
<comment type="subcellular location">
    <subcellularLocation>
        <location evidence="1">Virion</location>
    </subcellularLocation>
</comment>
<name>A0A2N3WPW9_9PSEU</name>
<gene>
    <name evidence="3" type="ORF">ATK30_6851</name>
</gene>
<dbReference type="Proteomes" id="UP000233750">
    <property type="component" value="Unassembled WGS sequence"/>
</dbReference>
<sequence length="319" mass="34201">MANINLLQWVPYEYDPNVIQRVKQTSAVINFGQNVTMGSEAKSIPRSGGARAQAMSAGSNYSTDNTANDAVWLYAQKYGGALPVNEEDLNDSLADVVNTKLNDFTTSTMIQFDNHSLGVTGAKGSVTLADGTHPQFDSLYYILTQTDPVTGYQANANITQGPSGGITYDSLRAPLKAVETGNYFQPNNIAIIAHPAFADTLRGIKDSNQRPIFVESSNGTAGGGQGGPSMTLFGHPLQWSLGCRLSGAPTDQPTGHPFLVVCSRDYLIYGTRQPLAHQEIDGLTGVGALSDSFYLKTQMRRAFVPGHQNAFGLLVDTSQ</sequence>
<comment type="caution">
    <text evidence="3">The sequence shown here is derived from an EMBL/GenBank/DDBJ whole genome shotgun (WGS) entry which is preliminary data.</text>
</comment>